<evidence type="ECO:0000256" key="7">
    <source>
        <dbReference type="ARBA" id="ARBA00022777"/>
    </source>
</evidence>
<dbReference type="GO" id="GO:0071561">
    <property type="term" value="C:nucleus-vacuole junction"/>
    <property type="evidence" value="ECO:0007669"/>
    <property type="project" value="TreeGrafter"/>
</dbReference>
<name>A0A067MGF0_BOTB1</name>
<dbReference type="InterPro" id="IPR008271">
    <property type="entry name" value="Ser/Thr_kinase_AS"/>
</dbReference>
<dbReference type="GO" id="GO:0045324">
    <property type="term" value="P:late endosome to vacuole transport"/>
    <property type="evidence" value="ECO:0007669"/>
    <property type="project" value="InterPro"/>
</dbReference>
<dbReference type="InterPro" id="IPR000719">
    <property type="entry name" value="Prot_kinase_dom"/>
</dbReference>
<dbReference type="PROSITE" id="PS50011">
    <property type="entry name" value="PROTEIN_KINASE_DOM"/>
    <property type="match status" value="1"/>
</dbReference>
<dbReference type="InterPro" id="IPR055231">
    <property type="entry name" value="2AA_helical"/>
</dbReference>
<evidence type="ECO:0000256" key="4">
    <source>
        <dbReference type="ARBA" id="ARBA00022679"/>
    </source>
</evidence>
<feature type="compositionally biased region" description="Low complexity" evidence="10">
    <location>
        <begin position="818"/>
        <end position="830"/>
    </location>
</feature>
<sequence length="1686" mass="186493">MGNNISGLAARPAGALDTYVIELSKEIVYESSLGSSRFLKTVKARHKNGPIVIKIFIKHDPALTLRTYQRRLKMERESLHGIPNVYTYQSFLETDSEKTNPAGYIIRQWLGSNLYDRISTRPFLSAIERKWIAFQLLSGMRDARQRKISHGDIKSENVLITSWNWVYITDFASFKPVYLPEDDPTDFSFYFDTSGRRTCYIAPERFYTAGSEISKKKAELDFDKRDGKVTEAMDVFSLGCVIAELFLEGKDTFTLSQLFKYRAGELSMDSHLAMIEDEGIRSLVMRMIALDPTARGSFEELLTSSRDTTFPECFYSFLHNYVISVNEVSSPSPFTKTTPAGHAATLEKAIGPGAELTLPSDSDHRLDRIWADFDMVEPYLAPEMDATVMDLKDELGGAGSSKALQDVLPVELHIPNRSHKLRGGLMSGQRAASEDGPALIIVALVCANIRNCVLPSSKVHALDILLALASHLTDEAKLDRVVPYVVDLLHDDAAVVRASALRTLMQALMLVSAITPANAAIFPEYIFPNIRHIARDPEVSVRCMYAQCIVTLADTSVRYLEMGQALKAHGTFKLAEADMRHEISYDRSLQDLQSVIQEDLVLLLVDQSSVVKRAVLYNIASLCVFFGKQKTNDVLLSHMITYLNHRDWLLRYAFFDSIVGVAACVGSRSLEEYILPLMIQALSDVEETVVAKVLSSLTSLSELGLFQKMRIWELMSATIGFLYHPNIWIRQGAAAFISSAARQLPSTDVWCILYPSLRPLLRADIRAITEQSLLSTIKPMIPRQIFDTAVAWARREDKSLFWRAQLPRGKPSRDTSKETLSSLKSSSALSRTNFPKSEEDEAQIVKLQQLGMTPADEEKLLSLRDYISKLADAINSFSSRIKMEGEVPSLTNNIDVELQKLDVVPQTVFLALREGTARSTPRHEVSARRTLGERRTSMMQSPSISRTSRRDSVDLHSRDGTNFDDLRRRLSQIDGSSSSVSAAPGVHTMRPTKRRDSLSSAHSYNPSHTGADLTPHQHVLEPPTSPSESAMSTAITPSSLQNKHRIHIGSADGSKAPPAIGSIRTNATGLLEITTKLRTGDDEHSPSGRSSPTSATGTIRGDGRTRPMSSNQFSTTYEGQEPAIRNLLEHVYQDSFRQPPADFGPRVHQGPVRRRSSARSNFPARDPNARPSEATLIAHLTSHTGPINGIAVSPDHVFFVSCSDDKTVKVWDTARLERNVTSKPRHTYNHHNAKVTCVCTVEASHCFASAAEDGSLHVVRVHVVQGGTLPKYGSKLQLVREHRTDHPGEYATCLEHYNTDTTSTLIYTTNLSSIVMLDLRMMRTLQTMENPRHYGSITCICVDRRRMWLIVGTSTGTLTLWDLRFGLHLKSWKVGVSGPEGLLSTRAQFARVHKCVVHPTKGKNRWVMVAVETRTSPTEPRSGSTLIEVWDIEKTVLMETFVTQETTMPLESDSITTLDSEQEIQEVVGEEAERSPAAAIAALVRARMAGQSSRFSSGHGSNAGSGDEDDLWTRSDVRTILAGTDFGGVGGFALSRGGGRGPRSPDASVYPGMRIDSSTRDKTSGKGYLITGSEDRKIRFWDLGKPEHSAVVSGLGLDSQEPIFRTIRSLADSSSAIVEVNANEAAQSTTSRPQGRTSLISNNQQQLLKAHQDAITALASIDSPFKCGIVSGDRAGVIKVFRIESD</sequence>
<feature type="compositionally biased region" description="Polar residues" evidence="10">
    <location>
        <begin position="937"/>
        <end position="946"/>
    </location>
</feature>
<keyword evidence="4" id="KW-0808">Transferase</keyword>
<protein>
    <recommendedName>
        <fullName evidence="1">non-specific serine/threonine protein kinase</fullName>
        <ecNumber evidence="1">2.7.11.1</ecNumber>
    </recommendedName>
</protein>
<evidence type="ECO:0000256" key="9">
    <source>
        <dbReference type="PROSITE-ProRule" id="PRU00221"/>
    </source>
</evidence>
<keyword evidence="5" id="KW-0677">Repeat</keyword>
<feature type="compositionally biased region" description="Polar residues" evidence="10">
    <location>
        <begin position="998"/>
        <end position="1008"/>
    </location>
</feature>
<dbReference type="PANTHER" id="PTHR17583:SF0">
    <property type="entry name" value="PHOSPHOINOSITIDE 3-KINASE REGULATORY SUBUNIT 4"/>
    <property type="match status" value="1"/>
</dbReference>
<proteinExistence type="predicted"/>
<dbReference type="Pfam" id="PF00069">
    <property type="entry name" value="Pkinase"/>
    <property type="match status" value="1"/>
</dbReference>
<dbReference type="GO" id="GO:0004674">
    <property type="term" value="F:protein serine/threonine kinase activity"/>
    <property type="evidence" value="ECO:0007669"/>
    <property type="project" value="UniProtKB-KW"/>
</dbReference>
<feature type="compositionally biased region" description="Basic and acidic residues" evidence="10">
    <location>
        <begin position="921"/>
        <end position="936"/>
    </location>
</feature>
<keyword evidence="8" id="KW-0067">ATP-binding</keyword>
<reference evidence="13" key="1">
    <citation type="journal article" date="2014" name="Proc. Natl. Acad. Sci. U.S.A.">
        <title>Extensive sampling of basidiomycete genomes demonstrates inadequacy of the white-rot/brown-rot paradigm for wood decay fungi.</title>
        <authorList>
            <person name="Riley R."/>
            <person name="Salamov A.A."/>
            <person name="Brown D.W."/>
            <person name="Nagy L.G."/>
            <person name="Floudas D."/>
            <person name="Held B.W."/>
            <person name="Levasseur A."/>
            <person name="Lombard V."/>
            <person name="Morin E."/>
            <person name="Otillar R."/>
            <person name="Lindquist E.A."/>
            <person name="Sun H."/>
            <person name="LaButti K.M."/>
            <person name="Schmutz J."/>
            <person name="Jabbour D."/>
            <person name="Luo H."/>
            <person name="Baker S.E."/>
            <person name="Pisabarro A.G."/>
            <person name="Walton J.D."/>
            <person name="Blanchette R.A."/>
            <person name="Henrissat B."/>
            <person name="Martin F."/>
            <person name="Cullen D."/>
            <person name="Hibbett D.S."/>
            <person name="Grigoriev I.V."/>
        </authorList>
    </citation>
    <scope>NUCLEOTIDE SEQUENCE [LARGE SCALE GENOMIC DNA]</scope>
    <source>
        <strain evidence="13">FD-172 SS1</strain>
    </source>
</reference>
<dbReference type="GO" id="GO:0034271">
    <property type="term" value="C:phosphatidylinositol 3-kinase complex, class III, type I"/>
    <property type="evidence" value="ECO:0007669"/>
    <property type="project" value="TreeGrafter"/>
</dbReference>
<dbReference type="STRING" id="930990.A0A067MGF0"/>
<feature type="compositionally biased region" description="Polar residues" evidence="10">
    <location>
        <begin position="1087"/>
        <end position="1097"/>
    </location>
</feature>
<dbReference type="PROSITE" id="PS00108">
    <property type="entry name" value="PROTEIN_KINASE_ST"/>
    <property type="match status" value="1"/>
</dbReference>
<organism evidence="12 13">
    <name type="scientific">Botryobasidium botryosum (strain FD-172 SS1)</name>
    <dbReference type="NCBI Taxonomy" id="930990"/>
    <lineage>
        <taxon>Eukaryota</taxon>
        <taxon>Fungi</taxon>
        <taxon>Dikarya</taxon>
        <taxon>Basidiomycota</taxon>
        <taxon>Agaricomycotina</taxon>
        <taxon>Agaricomycetes</taxon>
        <taxon>Cantharellales</taxon>
        <taxon>Botryobasidiaceae</taxon>
        <taxon>Botryobasidium</taxon>
    </lineage>
</organism>
<evidence type="ECO:0000256" key="5">
    <source>
        <dbReference type="ARBA" id="ARBA00022737"/>
    </source>
</evidence>
<evidence type="ECO:0000256" key="8">
    <source>
        <dbReference type="ARBA" id="ARBA00022840"/>
    </source>
</evidence>
<evidence type="ECO:0000259" key="11">
    <source>
        <dbReference type="PROSITE" id="PS50011"/>
    </source>
</evidence>
<dbReference type="SUPFAM" id="SSF48371">
    <property type="entry name" value="ARM repeat"/>
    <property type="match status" value="1"/>
</dbReference>
<dbReference type="GO" id="GO:0006623">
    <property type="term" value="P:protein targeting to vacuole"/>
    <property type="evidence" value="ECO:0007669"/>
    <property type="project" value="TreeGrafter"/>
</dbReference>
<dbReference type="Proteomes" id="UP000027195">
    <property type="component" value="Unassembled WGS sequence"/>
</dbReference>
<evidence type="ECO:0000256" key="1">
    <source>
        <dbReference type="ARBA" id="ARBA00012513"/>
    </source>
</evidence>
<feature type="domain" description="Protein kinase" evidence="11">
    <location>
        <begin position="27"/>
        <end position="318"/>
    </location>
</feature>
<keyword evidence="6" id="KW-0547">Nucleotide-binding</keyword>
<evidence type="ECO:0000256" key="2">
    <source>
        <dbReference type="ARBA" id="ARBA00022527"/>
    </source>
</evidence>
<evidence type="ECO:0000313" key="13">
    <source>
        <dbReference type="Proteomes" id="UP000027195"/>
    </source>
</evidence>
<accession>A0A067MGF0</accession>
<feature type="compositionally biased region" description="Polar residues" evidence="10">
    <location>
        <begin position="1107"/>
        <end position="1118"/>
    </location>
</feature>
<dbReference type="SUPFAM" id="SSF50978">
    <property type="entry name" value="WD40 repeat-like"/>
    <property type="match status" value="1"/>
</dbReference>
<dbReference type="OrthoDB" id="242910at2759"/>
<dbReference type="InterPro" id="IPR036322">
    <property type="entry name" value="WD40_repeat_dom_sf"/>
</dbReference>
<dbReference type="GO" id="GO:0034272">
    <property type="term" value="C:phosphatidylinositol 3-kinase complex, class III, type II"/>
    <property type="evidence" value="ECO:0007669"/>
    <property type="project" value="TreeGrafter"/>
</dbReference>
<dbReference type="Gene3D" id="1.25.10.10">
    <property type="entry name" value="Leucine-rich Repeat Variant"/>
    <property type="match status" value="2"/>
</dbReference>
<dbReference type="InterPro" id="IPR001680">
    <property type="entry name" value="WD40_rpt"/>
</dbReference>
<keyword evidence="2" id="KW-0723">Serine/threonine-protein kinase</keyword>
<dbReference type="EMBL" id="KL198041">
    <property type="protein sequence ID" value="KDQ13785.1"/>
    <property type="molecule type" value="Genomic_DNA"/>
</dbReference>
<dbReference type="Gene3D" id="1.10.510.10">
    <property type="entry name" value="Transferase(Phosphotransferase) domain 1"/>
    <property type="match status" value="1"/>
</dbReference>
<dbReference type="PROSITE" id="PS50294">
    <property type="entry name" value="WD_REPEATS_REGION"/>
    <property type="match status" value="1"/>
</dbReference>
<dbReference type="SUPFAM" id="SSF56112">
    <property type="entry name" value="Protein kinase-like (PK-like)"/>
    <property type="match status" value="1"/>
</dbReference>
<evidence type="ECO:0000256" key="6">
    <source>
        <dbReference type="ARBA" id="ARBA00022741"/>
    </source>
</evidence>
<dbReference type="InterPro" id="IPR015943">
    <property type="entry name" value="WD40/YVTN_repeat-like_dom_sf"/>
</dbReference>
<dbReference type="HOGENOM" id="CLU_001696_0_1_1"/>
<dbReference type="InterPro" id="IPR011989">
    <property type="entry name" value="ARM-like"/>
</dbReference>
<feature type="compositionally biased region" description="Basic and acidic residues" evidence="10">
    <location>
        <begin position="948"/>
        <end position="968"/>
    </location>
</feature>
<dbReference type="EC" id="2.7.11.1" evidence="1"/>
<dbReference type="GO" id="GO:0016236">
    <property type="term" value="P:macroautophagy"/>
    <property type="evidence" value="ECO:0007669"/>
    <property type="project" value="InterPro"/>
</dbReference>
<dbReference type="InterPro" id="IPR011009">
    <property type="entry name" value="Kinase-like_dom_sf"/>
</dbReference>
<dbReference type="GO" id="GO:0005770">
    <property type="term" value="C:late endosome"/>
    <property type="evidence" value="ECO:0007669"/>
    <property type="project" value="TreeGrafter"/>
</dbReference>
<dbReference type="Gene3D" id="2.130.10.10">
    <property type="entry name" value="YVTN repeat-like/Quinoprotein amine dehydrogenase"/>
    <property type="match status" value="3"/>
</dbReference>
<dbReference type="InterPro" id="IPR045162">
    <property type="entry name" value="Vps15-like"/>
</dbReference>
<dbReference type="InterPro" id="IPR016024">
    <property type="entry name" value="ARM-type_fold"/>
</dbReference>
<dbReference type="InParanoid" id="A0A067MGF0"/>
<dbReference type="CDD" id="cd13980">
    <property type="entry name" value="STKc_Vps15"/>
    <property type="match status" value="1"/>
</dbReference>
<evidence type="ECO:0000256" key="3">
    <source>
        <dbReference type="ARBA" id="ARBA00022574"/>
    </source>
</evidence>
<dbReference type="GO" id="GO:0005524">
    <property type="term" value="F:ATP binding"/>
    <property type="evidence" value="ECO:0007669"/>
    <property type="project" value="UniProtKB-KW"/>
</dbReference>
<feature type="region of interest" description="Disordered" evidence="10">
    <location>
        <begin position="915"/>
        <end position="1032"/>
    </location>
</feature>
<feature type="repeat" description="WD" evidence="9">
    <location>
        <begin position="1180"/>
        <end position="1221"/>
    </location>
</feature>
<keyword evidence="13" id="KW-1185">Reference proteome</keyword>
<keyword evidence="7" id="KW-0418">Kinase</keyword>
<dbReference type="PROSITE" id="PS00678">
    <property type="entry name" value="WD_REPEATS_1"/>
    <property type="match status" value="1"/>
</dbReference>
<dbReference type="Pfam" id="PF00400">
    <property type="entry name" value="WD40"/>
    <property type="match status" value="3"/>
</dbReference>
<evidence type="ECO:0000256" key="10">
    <source>
        <dbReference type="SAM" id="MobiDB-lite"/>
    </source>
</evidence>
<dbReference type="FunCoup" id="A0A067MGF0">
    <property type="interactions" value="351"/>
</dbReference>
<feature type="region of interest" description="Disordered" evidence="10">
    <location>
        <begin position="808"/>
        <end position="837"/>
    </location>
</feature>
<gene>
    <name evidence="12" type="ORF">BOTBODRAFT_66526</name>
</gene>
<feature type="region of interest" description="Disordered" evidence="10">
    <location>
        <begin position="1136"/>
        <end position="1170"/>
    </location>
</feature>
<keyword evidence="3 9" id="KW-0853">WD repeat</keyword>
<feature type="region of interest" description="Disordered" evidence="10">
    <location>
        <begin position="1533"/>
        <end position="1568"/>
    </location>
</feature>
<feature type="repeat" description="WD" evidence="9">
    <location>
        <begin position="1568"/>
        <end position="1591"/>
    </location>
</feature>
<feature type="region of interest" description="Disordered" evidence="10">
    <location>
        <begin position="1077"/>
        <end position="1119"/>
    </location>
</feature>
<dbReference type="PANTHER" id="PTHR17583">
    <property type="entry name" value="PHOSPHOINOSITIDE 3-KINASE REGULATORY SUBUNIT 4"/>
    <property type="match status" value="1"/>
</dbReference>
<dbReference type="InterPro" id="IPR019775">
    <property type="entry name" value="WD40_repeat_CS"/>
</dbReference>
<dbReference type="PROSITE" id="PS50082">
    <property type="entry name" value="WD_REPEATS_2"/>
    <property type="match status" value="2"/>
</dbReference>
<dbReference type="Pfam" id="PF22956">
    <property type="entry name" value="VPS15-like_hel"/>
    <property type="match status" value="1"/>
</dbReference>
<dbReference type="SMART" id="SM00220">
    <property type="entry name" value="S_TKc"/>
    <property type="match status" value="1"/>
</dbReference>
<dbReference type="SMART" id="SM00320">
    <property type="entry name" value="WD40"/>
    <property type="match status" value="5"/>
</dbReference>
<evidence type="ECO:0000313" key="12">
    <source>
        <dbReference type="EMBL" id="KDQ13785.1"/>
    </source>
</evidence>
<dbReference type="FunFam" id="1.10.510.10:FF:000497">
    <property type="entry name" value="Phosphoinositide 3-kinase regulatory subunit"/>
    <property type="match status" value="1"/>
</dbReference>